<dbReference type="SUPFAM" id="SSF46785">
    <property type="entry name" value="Winged helix' DNA-binding domain"/>
    <property type="match status" value="1"/>
</dbReference>
<dbReference type="InterPro" id="IPR017685">
    <property type="entry name" value="ArgP"/>
</dbReference>
<reference evidence="7" key="1">
    <citation type="journal article" date="2021" name="PeerJ">
        <title>Extensive microbial diversity within the chicken gut microbiome revealed by metagenomics and culture.</title>
        <authorList>
            <person name="Gilroy R."/>
            <person name="Ravi A."/>
            <person name="Getino M."/>
            <person name="Pursley I."/>
            <person name="Horton D.L."/>
            <person name="Alikhan N.F."/>
            <person name="Baker D."/>
            <person name="Gharbi K."/>
            <person name="Hall N."/>
            <person name="Watson M."/>
            <person name="Adriaenssens E.M."/>
            <person name="Foster-Nyarko E."/>
            <person name="Jarju S."/>
            <person name="Secka A."/>
            <person name="Antonio M."/>
            <person name="Oren A."/>
            <person name="Chaudhuri R.R."/>
            <person name="La Ragione R."/>
            <person name="Hildebrand F."/>
            <person name="Pallen M.J."/>
        </authorList>
    </citation>
    <scope>NUCLEOTIDE SEQUENCE</scope>
    <source>
        <strain evidence="7">4376</strain>
    </source>
</reference>
<dbReference type="Gene3D" id="1.10.10.10">
    <property type="entry name" value="Winged helix-like DNA-binding domain superfamily/Winged helix DNA-binding domain"/>
    <property type="match status" value="1"/>
</dbReference>
<evidence type="ECO:0000256" key="5">
    <source>
        <dbReference type="ARBA" id="ARBA00023163"/>
    </source>
</evidence>
<dbReference type="InterPro" id="IPR036390">
    <property type="entry name" value="WH_DNA-bd_sf"/>
</dbReference>
<evidence type="ECO:0000256" key="1">
    <source>
        <dbReference type="ARBA" id="ARBA00009437"/>
    </source>
</evidence>
<dbReference type="NCBIfam" id="NF002964">
    <property type="entry name" value="PRK03635.1"/>
    <property type="match status" value="1"/>
</dbReference>
<sequence>MRLCQLRHLDTLLAIVDHGSFDAAAHALGISPSAVSQRVKTLESEAGRILIRRATPPAATPAGEVLVQMARRMQLLERETATQLEEASAVALSVAVNADSLGTWFQEIFPAVGTRVDLHIRVEDEGHSLQLLRRGDCMAAVTTESAAVPGCQSEYLGLHRYVPVASPHLARQLKAGVYQWETLPAARFGSKDHMEQTFLEQQFGAFTPSPDRRETHIPAYESLTLAMVAGMGWGMVPQSSAAPLIEAGRLVQLKDAQLDVQLYWQRWKVDSRQLDSLSDHIHAAAAVGLH</sequence>
<comment type="caution">
    <text evidence="7">The sequence shown here is derived from an EMBL/GenBank/DDBJ whole genome shotgun (WGS) entry which is preliminary data.</text>
</comment>
<name>A0A9D1UPF7_9CORY</name>
<keyword evidence="2" id="KW-0805">Transcription regulation</keyword>
<dbReference type="InterPro" id="IPR005119">
    <property type="entry name" value="LysR_subst-bd"/>
</dbReference>
<keyword evidence="5" id="KW-0804">Transcription</keyword>
<dbReference type="SUPFAM" id="SSF53850">
    <property type="entry name" value="Periplasmic binding protein-like II"/>
    <property type="match status" value="1"/>
</dbReference>
<evidence type="ECO:0000313" key="7">
    <source>
        <dbReference type="EMBL" id="HIW95232.1"/>
    </source>
</evidence>
<comment type="similarity">
    <text evidence="1">Belongs to the LysR transcriptional regulatory family.</text>
</comment>
<dbReference type="EMBL" id="DXFZ01000026">
    <property type="protein sequence ID" value="HIW95232.1"/>
    <property type="molecule type" value="Genomic_DNA"/>
</dbReference>
<protein>
    <submittedName>
        <fullName evidence="7">ArgP/LysG family DNA-binding transcriptional regulator</fullName>
    </submittedName>
</protein>
<evidence type="ECO:0000256" key="2">
    <source>
        <dbReference type="ARBA" id="ARBA00023015"/>
    </source>
</evidence>
<dbReference type="GO" id="GO:0003700">
    <property type="term" value="F:DNA-binding transcription factor activity"/>
    <property type="evidence" value="ECO:0007669"/>
    <property type="project" value="InterPro"/>
</dbReference>
<evidence type="ECO:0000256" key="3">
    <source>
        <dbReference type="ARBA" id="ARBA00023125"/>
    </source>
</evidence>
<dbReference type="GO" id="GO:0003677">
    <property type="term" value="F:DNA binding"/>
    <property type="evidence" value="ECO:0007669"/>
    <property type="project" value="UniProtKB-KW"/>
</dbReference>
<reference evidence="7" key="2">
    <citation type="submission" date="2021-04" db="EMBL/GenBank/DDBJ databases">
        <authorList>
            <person name="Gilroy R."/>
        </authorList>
    </citation>
    <scope>NUCLEOTIDE SEQUENCE</scope>
    <source>
        <strain evidence="7">4376</strain>
    </source>
</reference>
<dbReference type="Gene3D" id="3.40.190.290">
    <property type="match status" value="1"/>
</dbReference>
<evidence type="ECO:0000256" key="4">
    <source>
        <dbReference type="ARBA" id="ARBA00023159"/>
    </source>
</evidence>
<gene>
    <name evidence="7" type="ORF">H9867_01905</name>
</gene>
<dbReference type="Proteomes" id="UP000824189">
    <property type="component" value="Unassembled WGS sequence"/>
</dbReference>
<feature type="domain" description="HTH lysR-type" evidence="6">
    <location>
        <begin position="1"/>
        <end position="60"/>
    </location>
</feature>
<dbReference type="InterPro" id="IPR036388">
    <property type="entry name" value="WH-like_DNA-bd_sf"/>
</dbReference>
<accession>A0A9D1UPF7</accession>
<dbReference type="AlphaFoldDB" id="A0A9D1UPF7"/>
<dbReference type="NCBIfam" id="TIGR03298">
    <property type="entry name" value="argP"/>
    <property type="match status" value="1"/>
</dbReference>
<organism evidence="7 8">
    <name type="scientific">Candidatus Corynebacterium gallistercoris</name>
    <dbReference type="NCBI Taxonomy" id="2838530"/>
    <lineage>
        <taxon>Bacteria</taxon>
        <taxon>Bacillati</taxon>
        <taxon>Actinomycetota</taxon>
        <taxon>Actinomycetes</taxon>
        <taxon>Mycobacteriales</taxon>
        <taxon>Corynebacteriaceae</taxon>
        <taxon>Corynebacterium</taxon>
    </lineage>
</organism>
<dbReference type="Pfam" id="PF00126">
    <property type="entry name" value="HTH_1"/>
    <property type="match status" value="1"/>
</dbReference>
<proteinExistence type="inferred from homology"/>
<keyword evidence="4" id="KW-0010">Activator</keyword>
<evidence type="ECO:0000313" key="8">
    <source>
        <dbReference type="Proteomes" id="UP000824189"/>
    </source>
</evidence>
<dbReference type="PANTHER" id="PTHR30579">
    <property type="entry name" value="TRANSCRIPTIONAL REGULATOR"/>
    <property type="match status" value="1"/>
</dbReference>
<evidence type="ECO:0000259" key="6">
    <source>
        <dbReference type="PROSITE" id="PS50931"/>
    </source>
</evidence>
<dbReference type="PROSITE" id="PS50931">
    <property type="entry name" value="HTH_LYSR"/>
    <property type="match status" value="1"/>
</dbReference>
<dbReference type="InterPro" id="IPR050176">
    <property type="entry name" value="LTTR"/>
</dbReference>
<keyword evidence="3 7" id="KW-0238">DNA-binding</keyword>
<dbReference type="Pfam" id="PF03466">
    <property type="entry name" value="LysR_substrate"/>
    <property type="match status" value="1"/>
</dbReference>
<dbReference type="PANTHER" id="PTHR30579:SF2">
    <property type="entry name" value="HTH-TYPE TRANSCRIPTIONAL REGULATOR ARGP"/>
    <property type="match status" value="1"/>
</dbReference>
<dbReference type="InterPro" id="IPR000847">
    <property type="entry name" value="LysR_HTH_N"/>
</dbReference>